<keyword evidence="1" id="KW-1133">Transmembrane helix</keyword>
<keyword evidence="1" id="KW-0812">Transmembrane</keyword>
<accession>A0A5N7J774</accession>
<organism evidence="2 3">
    <name type="scientific">Clostridium estertheticum</name>
    <dbReference type="NCBI Taxonomy" id="238834"/>
    <lineage>
        <taxon>Bacteria</taxon>
        <taxon>Bacillati</taxon>
        <taxon>Bacillota</taxon>
        <taxon>Clostridia</taxon>
        <taxon>Eubacteriales</taxon>
        <taxon>Clostridiaceae</taxon>
        <taxon>Clostridium</taxon>
    </lineage>
</organism>
<dbReference type="AlphaFoldDB" id="A0A5N7J774"/>
<evidence type="ECO:0000313" key="2">
    <source>
        <dbReference type="EMBL" id="MPQ64577.1"/>
    </source>
</evidence>
<evidence type="ECO:0000256" key="1">
    <source>
        <dbReference type="SAM" id="Phobius"/>
    </source>
</evidence>
<proteinExistence type="predicted"/>
<dbReference type="EMBL" id="SPSF01000052">
    <property type="protein sequence ID" value="MPQ64577.1"/>
    <property type="molecule type" value="Genomic_DNA"/>
</dbReference>
<comment type="caution">
    <text evidence="2">The sequence shown here is derived from an EMBL/GenBank/DDBJ whole genome shotgun (WGS) entry which is preliminary data.</text>
</comment>
<dbReference type="Proteomes" id="UP000342249">
    <property type="component" value="Unassembled WGS sequence"/>
</dbReference>
<sequence>MNVPTWVAWILVAILAISSIVIFTGKAPFLITGYNTANQEKKTNII</sequence>
<dbReference type="RefSeq" id="WP_152753745.1">
    <property type="nucleotide sequence ID" value="NZ_SPSE01000053.1"/>
</dbReference>
<feature type="transmembrane region" description="Helical" evidence="1">
    <location>
        <begin position="6"/>
        <end position="25"/>
    </location>
</feature>
<reference evidence="2 3" key="1">
    <citation type="journal article" date="2019" name="Lett. Appl. Microbiol.">
        <title>A case of 'blown pack' spoilage of vacuum-packaged pork likely associated with Clostridium estertheticum in Canada.</title>
        <authorList>
            <person name="Zhang P."/>
            <person name="Ward P."/>
            <person name="McMullen L.M."/>
            <person name="Yang X."/>
        </authorList>
    </citation>
    <scope>NUCLEOTIDE SEQUENCE [LARGE SCALE GENOMIC DNA]</scope>
    <source>
        <strain evidence="2 3">MA19</strain>
    </source>
</reference>
<dbReference type="Pfam" id="PF12650">
    <property type="entry name" value="DUF3784"/>
    <property type="match status" value="1"/>
</dbReference>
<keyword evidence="1" id="KW-0472">Membrane</keyword>
<name>A0A5N7J774_9CLOT</name>
<gene>
    <name evidence="2" type="ORF">E4V82_21090</name>
</gene>
<dbReference type="InterPro" id="IPR017259">
    <property type="entry name" value="UCP037672"/>
</dbReference>
<evidence type="ECO:0000313" key="3">
    <source>
        <dbReference type="Proteomes" id="UP000342249"/>
    </source>
</evidence>
<protein>
    <submittedName>
        <fullName evidence="2">DUF3784 domain-containing protein</fullName>
    </submittedName>
</protein>